<dbReference type="Proteomes" id="UP001524586">
    <property type="component" value="Unassembled WGS sequence"/>
</dbReference>
<proteinExistence type="predicted"/>
<protein>
    <submittedName>
        <fullName evidence="1">Uncharacterized protein</fullName>
    </submittedName>
</protein>
<gene>
    <name evidence="1" type="ORF">NP596_21250</name>
</gene>
<comment type="caution">
    <text evidence="1">The sequence shown here is derived from an EMBL/GenBank/DDBJ whole genome shotgun (WGS) entry which is preliminary data.</text>
</comment>
<keyword evidence="2" id="KW-1185">Reference proteome</keyword>
<sequence>MAKDLIELRNVLASMEAALSKISELDAEVLEFIDANYPDMLNDQKVVQVFKNVGDAEDELQRQFNFLRMRLTAGIPEFKDLCDTAGVAA</sequence>
<evidence type="ECO:0000313" key="1">
    <source>
        <dbReference type="EMBL" id="MCQ8130995.1"/>
    </source>
</evidence>
<name>A0ABT1UAV3_9GAMM</name>
<reference evidence="1 2" key="1">
    <citation type="submission" date="2022-07" db="EMBL/GenBank/DDBJ databases">
        <title>Methylomonas rivi sp. nov., Methylomonas rosea sp. nov., Methylomonas aureus sp. nov. and Methylomonas subterranea sp. nov., four novel methanotrophs isolated from a freshwater creek and the deep terrestrial subsurface.</title>
        <authorList>
            <person name="Abin C."/>
            <person name="Sankaranarayanan K."/>
            <person name="Garner C."/>
            <person name="Sindelar R."/>
            <person name="Kotary K."/>
            <person name="Garner R."/>
            <person name="Barclay S."/>
            <person name="Lawson P."/>
            <person name="Krumholz L."/>
        </authorList>
    </citation>
    <scope>NUCLEOTIDE SEQUENCE [LARGE SCALE GENOMIC DNA]</scope>
    <source>
        <strain evidence="1 2">WSC-6</strain>
    </source>
</reference>
<dbReference type="EMBL" id="JANIBK010000296">
    <property type="protein sequence ID" value="MCQ8130995.1"/>
    <property type="molecule type" value="Genomic_DNA"/>
</dbReference>
<evidence type="ECO:0000313" key="2">
    <source>
        <dbReference type="Proteomes" id="UP001524586"/>
    </source>
</evidence>
<dbReference type="RefSeq" id="WP_256617378.1">
    <property type="nucleotide sequence ID" value="NZ_JANIBK010000296.1"/>
</dbReference>
<accession>A0ABT1UAV3</accession>
<organism evidence="1 2">
    <name type="scientific">Methylomonas rivi</name>
    <dbReference type="NCBI Taxonomy" id="2952226"/>
    <lineage>
        <taxon>Bacteria</taxon>
        <taxon>Pseudomonadati</taxon>
        <taxon>Pseudomonadota</taxon>
        <taxon>Gammaproteobacteria</taxon>
        <taxon>Methylococcales</taxon>
        <taxon>Methylococcaceae</taxon>
        <taxon>Methylomonas</taxon>
    </lineage>
</organism>